<keyword evidence="2" id="KW-0949">S-adenosyl-L-methionine</keyword>
<dbReference type="PROSITE" id="PS51142">
    <property type="entry name" value="NAS"/>
    <property type="match status" value="1"/>
</dbReference>
<dbReference type="AlphaFoldDB" id="A0A915XJ12"/>
<protein>
    <submittedName>
        <fullName evidence="3">Methyltransferase</fullName>
    </submittedName>
</protein>
<dbReference type="RefSeq" id="WP_267927116.1">
    <property type="nucleotide sequence ID" value="NZ_AP024233.1"/>
</dbReference>
<evidence type="ECO:0000313" key="4">
    <source>
        <dbReference type="Proteomes" id="UP001063350"/>
    </source>
</evidence>
<dbReference type="InterPro" id="IPR029063">
    <property type="entry name" value="SAM-dependent_MTases_sf"/>
</dbReference>
<dbReference type="GO" id="GO:0032259">
    <property type="term" value="P:methylation"/>
    <property type="evidence" value="ECO:0007669"/>
    <property type="project" value="UniProtKB-KW"/>
</dbReference>
<keyword evidence="3" id="KW-0489">Methyltransferase</keyword>
<dbReference type="PANTHER" id="PTHR32266">
    <property type="entry name" value="NICOTIANAMINE SYNTHASE 3"/>
    <property type="match status" value="1"/>
</dbReference>
<dbReference type="GO" id="GO:0030410">
    <property type="term" value="F:nicotianamine synthase activity"/>
    <property type="evidence" value="ECO:0007669"/>
    <property type="project" value="InterPro"/>
</dbReference>
<dbReference type="Gene3D" id="3.40.50.150">
    <property type="entry name" value="Vaccinia Virus protein VP39"/>
    <property type="match status" value="1"/>
</dbReference>
<evidence type="ECO:0000256" key="2">
    <source>
        <dbReference type="ARBA" id="ARBA00022691"/>
    </source>
</evidence>
<gene>
    <name evidence="3" type="ORF">GF1_27600</name>
</gene>
<keyword evidence="4" id="KW-1185">Reference proteome</keyword>
<sequence length="269" mass="30512">MTADFTAIHSELLDIYDAIRDLSDKEILRAHPGALDPPFRRLDQLAAMEIEDGVLAKILASPELEQVLLAISRLRNTYGLRLEIEQAHALLASSDPWKTLQEFTFHENYLQLAAMEQQGAGLKSGDRIIFLGSGPLPLSLIFLCSRYDLQGIGIERENFFADLSRQVVAHLGLEDRITIRAGNHFSLPLKEQFQLLMVAAMARPKEEIFRHLARSLPEGSLVAFRLYEKGLRRLLDRNGDVTLPPEFTVYHRIRPRPPVNNTVVVVRRQ</sequence>
<evidence type="ECO:0000256" key="1">
    <source>
        <dbReference type="ARBA" id="ARBA00022679"/>
    </source>
</evidence>
<proteinExistence type="predicted"/>
<accession>A0A915XJ12</accession>
<keyword evidence="1" id="KW-0808">Transferase</keyword>
<dbReference type="GO" id="GO:0030418">
    <property type="term" value="P:nicotianamine biosynthetic process"/>
    <property type="evidence" value="ECO:0007669"/>
    <property type="project" value="InterPro"/>
</dbReference>
<dbReference type="GO" id="GO:0008168">
    <property type="term" value="F:methyltransferase activity"/>
    <property type="evidence" value="ECO:0007669"/>
    <property type="project" value="UniProtKB-KW"/>
</dbReference>
<dbReference type="EMBL" id="AP024233">
    <property type="protein sequence ID" value="BCO10384.1"/>
    <property type="molecule type" value="Genomic_DNA"/>
</dbReference>
<dbReference type="Pfam" id="PF03059">
    <property type="entry name" value="NAS"/>
    <property type="match status" value="1"/>
</dbReference>
<dbReference type="PANTHER" id="PTHR32266:SF12">
    <property type="entry name" value="NICOTIANAMINE SYNTHASE 3"/>
    <property type="match status" value="1"/>
</dbReference>
<dbReference type="InterPro" id="IPR004298">
    <property type="entry name" value="Nicotian_synth"/>
</dbReference>
<dbReference type="KEGG" id="ddu:GF1_27600"/>
<reference evidence="3" key="1">
    <citation type="submission" date="2020-12" db="EMBL/GenBank/DDBJ databases">
        <title>Desulfobium dissulfuricans gen. nov., sp. nov., a novel mesophilic, sulfate-reducing bacterium isolated from a deep-sea hydrothermal vent.</title>
        <authorList>
            <person name="Hashimoto Y."/>
            <person name="Tame A."/>
            <person name="Sawayama S."/>
            <person name="Miyazaki J."/>
            <person name="Takai K."/>
            <person name="Nakagawa S."/>
        </authorList>
    </citation>
    <scope>NUCLEOTIDE SEQUENCE</scope>
    <source>
        <strain evidence="3">GF1</strain>
    </source>
</reference>
<name>A0A915XJ12_9BACT</name>
<dbReference type="Proteomes" id="UP001063350">
    <property type="component" value="Chromosome"/>
</dbReference>
<dbReference type="SUPFAM" id="SSF53335">
    <property type="entry name" value="S-adenosyl-L-methionine-dependent methyltransferases"/>
    <property type="match status" value="1"/>
</dbReference>
<evidence type="ECO:0000313" key="3">
    <source>
        <dbReference type="EMBL" id="BCO10384.1"/>
    </source>
</evidence>
<organism evidence="3 4">
    <name type="scientific">Desulfolithobacter dissulfuricans</name>
    <dbReference type="NCBI Taxonomy" id="2795293"/>
    <lineage>
        <taxon>Bacteria</taxon>
        <taxon>Pseudomonadati</taxon>
        <taxon>Thermodesulfobacteriota</taxon>
        <taxon>Desulfobulbia</taxon>
        <taxon>Desulfobulbales</taxon>
        <taxon>Desulfobulbaceae</taxon>
        <taxon>Desulfolithobacter</taxon>
    </lineage>
</organism>